<keyword evidence="1" id="KW-0472">Membrane</keyword>
<comment type="caution">
    <text evidence="2">The sequence shown here is derived from an EMBL/GenBank/DDBJ whole genome shotgun (WGS) entry which is preliminary data.</text>
</comment>
<name>A0A264W516_9BACL</name>
<dbReference type="Proteomes" id="UP000217065">
    <property type="component" value="Unassembled WGS sequence"/>
</dbReference>
<dbReference type="AlphaFoldDB" id="A0A264W516"/>
<keyword evidence="1" id="KW-0812">Transmembrane</keyword>
<proteinExistence type="predicted"/>
<dbReference type="RefSeq" id="WP_094942162.1">
    <property type="nucleotide sequence ID" value="NZ_NOKQ01000189.1"/>
</dbReference>
<gene>
    <name evidence="2" type="ORF">CF394_05090</name>
</gene>
<organism evidence="2 3">
    <name type="scientific">Tetzosporium hominis</name>
    <dbReference type="NCBI Taxonomy" id="2020506"/>
    <lineage>
        <taxon>Bacteria</taxon>
        <taxon>Bacillati</taxon>
        <taxon>Bacillota</taxon>
        <taxon>Bacilli</taxon>
        <taxon>Bacillales</taxon>
        <taxon>Caryophanaceae</taxon>
        <taxon>Tetzosporium</taxon>
    </lineage>
</organism>
<feature type="transmembrane region" description="Helical" evidence="1">
    <location>
        <begin position="45"/>
        <end position="63"/>
    </location>
</feature>
<evidence type="ECO:0000256" key="1">
    <source>
        <dbReference type="SAM" id="Phobius"/>
    </source>
</evidence>
<keyword evidence="3" id="KW-1185">Reference proteome</keyword>
<reference evidence="2 3" key="1">
    <citation type="submission" date="2017-07" db="EMBL/GenBank/DDBJ databases">
        <title>Tetzosporium hominis gen.nov. sp.nov.</title>
        <authorList>
            <person name="Tetz G."/>
            <person name="Tetz V."/>
        </authorList>
    </citation>
    <scope>NUCLEOTIDE SEQUENCE [LARGE SCALE GENOMIC DNA]</scope>
    <source>
        <strain evidence="2 3">VT-49</strain>
    </source>
</reference>
<protein>
    <submittedName>
        <fullName evidence="2">Uncharacterized protein</fullName>
    </submittedName>
</protein>
<sequence>MRDSSIKTSIEKAIGEEPWLTEEVLHQMIRPHYKPNKEKRSLSKVLIPSVVTFAIALFAFILWNTETQPVQPEVAAFNYEAISNAIEDPQVENAFITYLKSIENEDYASFEAVSTTDLVASPKEVFEKYQTIDLDTFRLISVTESQGEPVTFLVAAFAYKDASNEVLKTYTVDRGDGIQMTVSEDFYGEYPEYTPFTFPETVTLNYEEIPTVQEISFHPDLIEQQASVGEEGTVSIAAFQDGEFDVVFATDEKSYYLTRLSVPEVGSLDVQPFMVQDTGETAYMLQAEGYGLIGALFMDERIHFVGTSPEVGSASQFDLDGDGTEEWLLDDEGVQVIRFEDGAFQSAILQSEIRRDPFPDSVFTYNLDVPRGDVFIETTLLEGEKRVKYHFNSTELLQKVQ</sequence>
<dbReference type="EMBL" id="NOKQ01000189">
    <property type="protein sequence ID" value="OZS78664.1"/>
    <property type="molecule type" value="Genomic_DNA"/>
</dbReference>
<accession>A0A264W516</accession>
<evidence type="ECO:0000313" key="3">
    <source>
        <dbReference type="Proteomes" id="UP000217065"/>
    </source>
</evidence>
<evidence type="ECO:0000313" key="2">
    <source>
        <dbReference type="EMBL" id="OZS78664.1"/>
    </source>
</evidence>
<keyword evidence="1" id="KW-1133">Transmembrane helix</keyword>
<dbReference type="OrthoDB" id="2454591at2"/>